<organism evidence="2 3">
    <name type="scientific">Mesorhizobium tianshanense</name>
    <dbReference type="NCBI Taxonomy" id="39844"/>
    <lineage>
        <taxon>Bacteria</taxon>
        <taxon>Pseudomonadati</taxon>
        <taxon>Pseudomonadota</taxon>
        <taxon>Alphaproteobacteria</taxon>
        <taxon>Hyphomicrobiales</taxon>
        <taxon>Phyllobacteriaceae</taxon>
        <taxon>Mesorhizobium</taxon>
    </lineage>
</organism>
<comment type="caution">
    <text evidence="2">The sequence shown here is derived from an EMBL/GenBank/DDBJ whole genome shotgun (WGS) entry which is preliminary data.</text>
</comment>
<keyword evidence="3" id="KW-1185">Reference proteome</keyword>
<evidence type="ECO:0000313" key="2">
    <source>
        <dbReference type="EMBL" id="TWI24100.1"/>
    </source>
</evidence>
<evidence type="ECO:0000313" key="3">
    <source>
        <dbReference type="Proteomes" id="UP000317122"/>
    </source>
</evidence>
<sequence>TDRQSFLKILQRPDIPLHTNGSENDIRSVVTRRKISGGTHSNQGRAARDTMLSMMKTCNKLGVSFWDYLGDRLGIPGSKILPLPVLLAAR</sequence>
<dbReference type="Pfam" id="PF03050">
    <property type="entry name" value="DDE_Tnp_IS66"/>
    <property type="match status" value="1"/>
</dbReference>
<dbReference type="InterPro" id="IPR004291">
    <property type="entry name" value="Transposase_IS66_central"/>
</dbReference>
<gene>
    <name evidence="2" type="ORF">IQ26_06398</name>
</gene>
<protein>
    <submittedName>
        <fullName evidence="2">Transposase IS66 family protein</fullName>
    </submittedName>
</protein>
<evidence type="ECO:0000259" key="1">
    <source>
        <dbReference type="Pfam" id="PF03050"/>
    </source>
</evidence>
<dbReference type="OrthoDB" id="7773346at2"/>
<reference evidence="2 3" key="1">
    <citation type="journal article" date="2015" name="Stand. Genomic Sci.">
        <title>Genomic Encyclopedia of Bacterial and Archaeal Type Strains, Phase III: the genomes of soil and plant-associated and newly described type strains.</title>
        <authorList>
            <person name="Whitman W.B."/>
            <person name="Woyke T."/>
            <person name="Klenk H.P."/>
            <person name="Zhou Y."/>
            <person name="Lilburn T.G."/>
            <person name="Beck B.J."/>
            <person name="De Vos P."/>
            <person name="Vandamme P."/>
            <person name="Eisen J.A."/>
            <person name="Garrity G."/>
            <person name="Hugenholtz P."/>
            <person name="Kyrpides N.C."/>
        </authorList>
    </citation>
    <scope>NUCLEOTIDE SEQUENCE [LARGE SCALE GENOMIC DNA]</scope>
    <source>
        <strain evidence="2 3">CGMCC 1.2546</strain>
    </source>
</reference>
<feature type="domain" description="Transposase IS66 central" evidence="1">
    <location>
        <begin position="3"/>
        <end position="44"/>
    </location>
</feature>
<dbReference type="RefSeq" id="WP_145722359.1">
    <property type="nucleotide sequence ID" value="NZ_VLKT01000058.1"/>
</dbReference>
<accession>A0A562MW44</accession>
<dbReference type="EMBL" id="VLKT01000058">
    <property type="protein sequence ID" value="TWI24100.1"/>
    <property type="molecule type" value="Genomic_DNA"/>
</dbReference>
<proteinExistence type="predicted"/>
<feature type="non-terminal residue" evidence="2">
    <location>
        <position position="1"/>
    </location>
</feature>
<dbReference type="AlphaFoldDB" id="A0A562MW44"/>
<dbReference type="Proteomes" id="UP000317122">
    <property type="component" value="Unassembled WGS sequence"/>
</dbReference>
<name>A0A562MW44_9HYPH</name>